<dbReference type="InterPro" id="IPR011606">
    <property type="entry name" value="Brnchd-chn_aa_trnsp_permease"/>
</dbReference>
<name>A0A9D1Y989_9FIRM</name>
<keyword evidence="7 8" id="KW-0472">Membrane</keyword>
<keyword evidence="3" id="KW-0813">Transport</keyword>
<evidence type="ECO:0000256" key="8">
    <source>
        <dbReference type="SAM" id="Phobius"/>
    </source>
</evidence>
<evidence type="ECO:0000256" key="6">
    <source>
        <dbReference type="ARBA" id="ARBA00022989"/>
    </source>
</evidence>
<sequence>MDRKALAAAFPVTVPVLMGYLAIGMAFGFMLQAAGYNFIWAFFMSLSIYAGSGQYLGVSLLSTGAALGTVALMTLIINFRHLVYGLSMLEKFRGMGLRKLYMIFSLTDETYALLSSAQAPVGVNPRNFYFAIAMLDQSYWILGSVIGAVAGAVLPIDTTGIDFAMTALFVVIAVEQWESASSHLPALLGAGATLVSLLLVGAENMLLPALAIIVVVLLLLRGRLEDKGTPVPETKQEEDVTC</sequence>
<evidence type="ECO:0000256" key="4">
    <source>
        <dbReference type="ARBA" id="ARBA00022475"/>
    </source>
</evidence>
<feature type="transmembrane region" description="Helical" evidence="8">
    <location>
        <begin position="6"/>
        <end position="27"/>
    </location>
</feature>
<gene>
    <name evidence="9" type="ORF">H9841_08270</name>
</gene>
<dbReference type="EMBL" id="DXDX01000148">
    <property type="protein sequence ID" value="HIY21879.1"/>
    <property type="molecule type" value="Genomic_DNA"/>
</dbReference>
<keyword evidence="4" id="KW-1003">Cell membrane</keyword>
<feature type="transmembrane region" description="Helical" evidence="8">
    <location>
        <begin position="58"/>
        <end position="79"/>
    </location>
</feature>
<dbReference type="Proteomes" id="UP000823868">
    <property type="component" value="Unassembled WGS sequence"/>
</dbReference>
<keyword evidence="6 8" id="KW-1133">Transmembrane helix</keyword>
<reference evidence="9" key="1">
    <citation type="journal article" date="2021" name="PeerJ">
        <title>Extensive microbial diversity within the chicken gut microbiome revealed by metagenomics and culture.</title>
        <authorList>
            <person name="Gilroy R."/>
            <person name="Ravi A."/>
            <person name="Getino M."/>
            <person name="Pursley I."/>
            <person name="Horton D.L."/>
            <person name="Alikhan N.F."/>
            <person name="Baker D."/>
            <person name="Gharbi K."/>
            <person name="Hall N."/>
            <person name="Watson M."/>
            <person name="Adriaenssens E.M."/>
            <person name="Foster-Nyarko E."/>
            <person name="Jarju S."/>
            <person name="Secka A."/>
            <person name="Antonio M."/>
            <person name="Oren A."/>
            <person name="Chaudhuri R.R."/>
            <person name="La Ragione R."/>
            <person name="Hildebrand F."/>
            <person name="Pallen M.J."/>
        </authorList>
    </citation>
    <scope>NUCLEOTIDE SEQUENCE</scope>
    <source>
        <strain evidence="9">ChiBcec16_6824</strain>
    </source>
</reference>
<evidence type="ECO:0000256" key="3">
    <source>
        <dbReference type="ARBA" id="ARBA00022448"/>
    </source>
</evidence>
<comment type="subcellular location">
    <subcellularLocation>
        <location evidence="1">Cell membrane</location>
        <topology evidence="1">Multi-pass membrane protein</topology>
    </subcellularLocation>
</comment>
<accession>A0A9D1Y989</accession>
<evidence type="ECO:0000256" key="2">
    <source>
        <dbReference type="ARBA" id="ARBA00010735"/>
    </source>
</evidence>
<feature type="transmembrane region" description="Helical" evidence="8">
    <location>
        <begin position="34"/>
        <end position="52"/>
    </location>
</feature>
<dbReference type="Pfam" id="PF03591">
    <property type="entry name" value="AzlC"/>
    <property type="match status" value="1"/>
</dbReference>
<keyword evidence="5 8" id="KW-0812">Transmembrane</keyword>
<dbReference type="PANTHER" id="PTHR34979">
    <property type="entry name" value="INNER MEMBRANE PROTEIN YGAZ"/>
    <property type="match status" value="1"/>
</dbReference>
<feature type="transmembrane region" description="Helical" evidence="8">
    <location>
        <begin position="139"/>
        <end position="172"/>
    </location>
</feature>
<evidence type="ECO:0000256" key="5">
    <source>
        <dbReference type="ARBA" id="ARBA00022692"/>
    </source>
</evidence>
<comment type="similarity">
    <text evidence="2">Belongs to the AzlC family.</text>
</comment>
<feature type="transmembrane region" description="Helical" evidence="8">
    <location>
        <begin position="206"/>
        <end position="224"/>
    </location>
</feature>
<dbReference type="PANTHER" id="PTHR34979:SF1">
    <property type="entry name" value="INNER MEMBRANE PROTEIN YGAZ"/>
    <property type="match status" value="1"/>
</dbReference>
<reference evidence="9" key="2">
    <citation type="submission" date="2021-04" db="EMBL/GenBank/DDBJ databases">
        <authorList>
            <person name="Gilroy R."/>
        </authorList>
    </citation>
    <scope>NUCLEOTIDE SEQUENCE</scope>
    <source>
        <strain evidence="9">ChiBcec16_6824</strain>
    </source>
</reference>
<dbReference type="AlphaFoldDB" id="A0A9D1Y989"/>
<dbReference type="GO" id="GO:1903785">
    <property type="term" value="P:L-valine transmembrane transport"/>
    <property type="evidence" value="ECO:0007669"/>
    <property type="project" value="TreeGrafter"/>
</dbReference>
<dbReference type="GO" id="GO:0005886">
    <property type="term" value="C:plasma membrane"/>
    <property type="evidence" value="ECO:0007669"/>
    <property type="project" value="UniProtKB-SubCell"/>
</dbReference>
<evidence type="ECO:0000313" key="9">
    <source>
        <dbReference type="EMBL" id="HIY21879.1"/>
    </source>
</evidence>
<evidence type="ECO:0000256" key="7">
    <source>
        <dbReference type="ARBA" id="ARBA00023136"/>
    </source>
</evidence>
<evidence type="ECO:0000256" key="1">
    <source>
        <dbReference type="ARBA" id="ARBA00004651"/>
    </source>
</evidence>
<proteinExistence type="inferred from homology"/>
<organism evidence="9 10">
    <name type="scientific">Candidatus Flavonifractor merdigallinarum</name>
    <dbReference type="NCBI Taxonomy" id="2838589"/>
    <lineage>
        <taxon>Bacteria</taxon>
        <taxon>Bacillati</taxon>
        <taxon>Bacillota</taxon>
        <taxon>Clostridia</taxon>
        <taxon>Eubacteriales</taxon>
        <taxon>Oscillospiraceae</taxon>
        <taxon>Flavonifractor</taxon>
    </lineage>
</organism>
<protein>
    <submittedName>
        <fullName evidence="9">AzlC family ABC transporter permease</fullName>
    </submittedName>
</protein>
<evidence type="ECO:0000313" key="10">
    <source>
        <dbReference type="Proteomes" id="UP000823868"/>
    </source>
</evidence>
<comment type="caution">
    <text evidence="9">The sequence shown here is derived from an EMBL/GenBank/DDBJ whole genome shotgun (WGS) entry which is preliminary data.</text>
</comment>